<dbReference type="AlphaFoldDB" id="A0A428US90"/>
<protein>
    <submittedName>
        <fullName evidence="2">Uncharacterized protein</fullName>
    </submittedName>
</protein>
<evidence type="ECO:0000256" key="1">
    <source>
        <dbReference type="SAM" id="MobiDB-lite"/>
    </source>
</evidence>
<accession>A0A428US90</accession>
<sequence>MHIRRTIRFSITLPDSTKAYPAIDLKGFNIWLTELRFGRERAHDIKKRGQEQARDLFRTSGDSSDVLPSANSGPASSHLIETSSTEASIKFSVHTGGQESNDKQVENLKALQNRMKEPVVGIDQVNRLICRDINSTDFKYHDNRARRLRHLFSIIAKIISRCTNNKTFWIQNTPFLLQACLKLASGNKALDDWHILLQTDVETLALKFIPPSRKPSLRSR</sequence>
<evidence type="ECO:0000313" key="3">
    <source>
        <dbReference type="Proteomes" id="UP000288429"/>
    </source>
</evidence>
<reference evidence="2 3" key="1">
    <citation type="submission" date="2017-06" db="EMBL/GenBank/DDBJ databases">
        <title>Cmopartive genomic analysis of Ambrosia Fusariam Clade fungi.</title>
        <authorList>
            <person name="Stajich J.E."/>
            <person name="Carrillo J."/>
            <person name="Kijimoto T."/>
            <person name="Eskalen A."/>
            <person name="O'Donnell K."/>
            <person name="Kasson M."/>
        </authorList>
    </citation>
    <scope>NUCLEOTIDE SEQUENCE [LARGE SCALE GENOMIC DNA]</scope>
    <source>
        <strain evidence="2 3">NRRL 20438</strain>
    </source>
</reference>
<dbReference type="EMBL" id="NIZV01000037">
    <property type="protein sequence ID" value="RSM17161.1"/>
    <property type="molecule type" value="Genomic_DNA"/>
</dbReference>
<evidence type="ECO:0000313" key="2">
    <source>
        <dbReference type="EMBL" id="RSM17161.1"/>
    </source>
</evidence>
<organism evidence="2 3">
    <name type="scientific">Fusarium ambrosium</name>
    <dbReference type="NCBI Taxonomy" id="131363"/>
    <lineage>
        <taxon>Eukaryota</taxon>
        <taxon>Fungi</taxon>
        <taxon>Dikarya</taxon>
        <taxon>Ascomycota</taxon>
        <taxon>Pezizomycotina</taxon>
        <taxon>Sordariomycetes</taxon>
        <taxon>Hypocreomycetidae</taxon>
        <taxon>Hypocreales</taxon>
        <taxon>Nectriaceae</taxon>
        <taxon>Fusarium</taxon>
        <taxon>Fusarium solani species complex</taxon>
    </lineage>
</organism>
<dbReference type="Proteomes" id="UP000288429">
    <property type="component" value="Unassembled WGS sequence"/>
</dbReference>
<name>A0A428US90_9HYPO</name>
<feature type="compositionally biased region" description="Polar residues" evidence="1">
    <location>
        <begin position="69"/>
        <end position="79"/>
    </location>
</feature>
<feature type="region of interest" description="Disordered" evidence="1">
    <location>
        <begin position="45"/>
        <end position="79"/>
    </location>
</feature>
<keyword evidence="3" id="KW-1185">Reference proteome</keyword>
<comment type="caution">
    <text evidence="2">The sequence shown here is derived from an EMBL/GenBank/DDBJ whole genome shotgun (WGS) entry which is preliminary data.</text>
</comment>
<feature type="compositionally biased region" description="Basic and acidic residues" evidence="1">
    <location>
        <begin position="45"/>
        <end position="57"/>
    </location>
</feature>
<proteinExistence type="predicted"/>
<gene>
    <name evidence="2" type="ORF">CDV31_004054</name>
</gene>